<protein>
    <submittedName>
        <fullName evidence="1">Methanol oxidation protein</fullName>
    </submittedName>
</protein>
<dbReference type="Gene3D" id="2.130.10.10">
    <property type="entry name" value="YVTN repeat-like/Quinoprotein amine dehydrogenase"/>
    <property type="match status" value="1"/>
</dbReference>
<comment type="caution">
    <text evidence="1">The sequence shown here is derived from an EMBL/GenBank/DDBJ whole genome shotgun (WGS) entry which is preliminary data.</text>
</comment>
<dbReference type="InterPro" id="IPR011048">
    <property type="entry name" value="Haem_d1_sf"/>
</dbReference>
<dbReference type="EMBL" id="AUZY01007640">
    <property type="protein sequence ID" value="EQD49284.1"/>
    <property type="molecule type" value="Genomic_DNA"/>
</dbReference>
<proteinExistence type="predicted"/>
<dbReference type="SUPFAM" id="SSF51004">
    <property type="entry name" value="C-terminal (heme d1) domain of cytochrome cd1-nitrite reductase"/>
    <property type="match status" value="1"/>
</dbReference>
<dbReference type="InterPro" id="IPR015943">
    <property type="entry name" value="WD40/YVTN_repeat-like_dom_sf"/>
</dbReference>
<dbReference type="AlphaFoldDB" id="T1B8D1"/>
<reference evidence="1" key="2">
    <citation type="journal article" date="2014" name="ISME J.">
        <title>Microbial stratification in low pH oxic and suboxic macroscopic growths along an acid mine drainage.</title>
        <authorList>
            <person name="Mendez-Garcia C."/>
            <person name="Mesa V."/>
            <person name="Sprenger R.R."/>
            <person name="Richter M."/>
            <person name="Diez M.S."/>
            <person name="Solano J."/>
            <person name="Bargiela R."/>
            <person name="Golyshina O.V."/>
            <person name="Manteca A."/>
            <person name="Ramos J.L."/>
            <person name="Gallego J.R."/>
            <person name="Llorente I."/>
            <person name="Martins Dos Santos V.A."/>
            <person name="Jensen O.N."/>
            <person name="Pelaez A.I."/>
            <person name="Sanchez J."/>
            <person name="Ferrer M."/>
        </authorList>
    </citation>
    <scope>NUCLEOTIDE SEQUENCE</scope>
</reference>
<evidence type="ECO:0000313" key="1">
    <source>
        <dbReference type="EMBL" id="EQD49284.1"/>
    </source>
</evidence>
<gene>
    <name evidence="1" type="ORF">B1B_11714</name>
</gene>
<sequence length="349" mass="36671">MTPRFGPVLGLIALLLLVAAHPAGATTARPKVQSLHPTTVKLVGVHGPIGFDDIRYLSQLQRIVVPAGRTGKLVLINPANGKQRVIPVLKPVAAHPGSGDLGTTSAAYADGYFIASDHQDQQLVVANARTGAVVDRVPLAAGPDYVRNVSPLHEIWVSEPRAAQIQRFAIHTGPHTLTLSPVGMVAIPKGPESLVIDATNNRAYTNQWRGKTIAINLRSGRIVAQYANTCHGASGLALAAKRGLLFVGCKEGRVVALDLDHQGKIVASAPTGRGVDIIAWNPVLAQLAVPAWGSANLTVLGLGADDRLSVLARGSAEHGSHCVAVAPTTGAIYVCDPHQGTLLRYHIRN</sequence>
<reference evidence="1" key="1">
    <citation type="submission" date="2013-08" db="EMBL/GenBank/DDBJ databases">
        <authorList>
            <person name="Mendez C."/>
            <person name="Richter M."/>
            <person name="Ferrer M."/>
            <person name="Sanchez J."/>
        </authorList>
    </citation>
    <scope>NUCLEOTIDE SEQUENCE</scope>
</reference>
<accession>T1B8D1</accession>
<name>T1B8D1_9ZZZZ</name>
<organism evidence="1">
    <name type="scientific">mine drainage metagenome</name>
    <dbReference type="NCBI Taxonomy" id="410659"/>
    <lineage>
        <taxon>unclassified sequences</taxon>
        <taxon>metagenomes</taxon>
        <taxon>ecological metagenomes</taxon>
    </lineage>
</organism>